<name>A0ABV0SVR9_9TELE</name>
<dbReference type="EMBL" id="JAHRIQ010011925">
    <property type="protein sequence ID" value="MEQ2224270.1"/>
    <property type="molecule type" value="Genomic_DNA"/>
</dbReference>
<keyword evidence="2" id="KW-1185">Reference proteome</keyword>
<dbReference type="Proteomes" id="UP001482620">
    <property type="component" value="Unassembled WGS sequence"/>
</dbReference>
<organism evidence="1 2">
    <name type="scientific">Ilyodon furcidens</name>
    <name type="common">goldbreast splitfin</name>
    <dbReference type="NCBI Taxonomy" id="33524"/>
    <lineage>
        <taxon>Eukaryota</taxon>
        <taxon>Metazoa</taxon>
        <taxon>Chordata</taxon>
        <taxon>Craniata</taxon>
        <taxon>Vertebrata</taxon>
        <taxon>Euteleostomi</taxon>
        <taxon>Actinopterygii</taxon>
        <taxon>Neopterygii</taxon>
        <taxon>Teleostei</taxon>
        <taxon>Neoteleostei</taxon>
        <taxon>Acanthomorphata</taxon>
        <taxon>Ovalentaria</taxon>
        <taxon>Atherinomorphae</taxon>
        <taxon>Cyprinodontiformes</taxon>
        <taxon>Goodeidae</taxon>
        <taxon>Ilyodon</taxon>
    </lineage>
</organism>
<gene>
    <name evidence="1" type="ORF">ILYODFUR_005732</name>
</gene>
<comment type="caution">
    <text evidence="1">The sequence shown here is derived from an EMBL/GenBank/DDBJ whole genome shotgun (WGS) entry which is preliminary data.</text>
</comment>
<evidence type="ECO:0000313" key="2">
    <source>
        <dbReference type="Proteomes" id="UP001482620"/>
    </source>
</evidence>
<evidence type="ECO:0000313" key="1">
    <source>
        <dbReference type="EMBL" id="MEQ2224270.1"/>
    </source>
</evidence>
<proteinExistence type="predicted"/>
<accession>A0ABV0SVR9</accession>
<reference evidence="1 2" key="1">
    <citation type="submission" date="2021-06" db="EMBL/GenBank/DDBJ databases">
        <authorList>
            <person name="Palmer J.M."/>
        </authorList>
    </citation>
    <scope>NUCLEOTIDE SEQUENCE [LARGE SCALE GENOMIC DNA]</scope>
    <source>
        <strain evidence="2">if_2019</strain>
        <tissue evidence="1">Muscle</tissue>
    </source>
</reference>
<protein>
    <submittedName>
        <fullName evidence="1">Uncharacterized protein</fullName>
    </submittedName>
</protein>
<sequence length="116" mass="13328">MWVGRVVVQVAIRPQPSLAFAPRTALFRLHTLLYRLPYILVFSVPRCIIEGVCHQAGLEENWYISFYFWPKIAAGREQKAAIQRPRSILGLRVLLREPEWQTAANLQPSQDSKAVL</sequence>